<dbReference type="Proteomes" id="UP000268829">
    <property type="component" value="Unassembled WGS sequence"/>
</dbReference>
<organism evidence="1 2">
    <name type="scientific">Brevibacillus gelatini</name>
    <dbReference type="NCBI Taxonomy" id="1655277"/>
    <lineage>
        <taxon>Bacteria</taxon>
        <taxon>Bacillati</taxon>
        <taxon>Bacillota</taxon>
        <taxon>Bacilli</taxon>
        <taxon>Bacillales</taxon>
        <taxon>Paenibacillaceae</taxon>
        <taxon>Brevibacillus</taxon>
    </lineage>
</organism>
<comment type="caution">
    <text evidence="1">The sequence shown here is derived from an EMBL/GenBank/DDBJ whole genome shotgun (WGS) entry which is preliminary data.</text>
</comment>
<evidence type="ECO:0000313" key="2">
    <source>
        <dbReference type="Proteomes" id="UP000268829"/>
    </source>
</evidence>
<keyword evidence="2" id="KW-1185">Reference proteome</keyword>
<accession>A0A3M8B9X7</accession>
<name>A0A3M8B9X7_9BACL</name>
<sequence>MIDMNLYLLKPLQAIKKEHAIRQVHDEFFINHSDNCFISIGNEEVMKKYFSPSKRLFTEALLVWHDGKQLTDFHFCETNLLPELVELAGAYMEKNADVQTRINQSQLDVEYRRIDGQNVRLYATKGEDELVNAVVPEQEFFWSLLQTCEHYFLALAEYGTEKDHFHKKLMRLEKFYDRYKKSYA</sequence>
<dbReference type="EMBL" id="RHHS01000010">
    <property type="protein sequence ID" value="RNB60254.1"/>
    <property type="molecule type" value="Genomic_DNA"/>
</dbReference>
<dbReference type="AlphaFoldDB" id="A0A3M8B9X7"/>
<evidence type="ECO:0000313" key="1">
    <source>
        <dbReference type="EMBL" id="RNB60254.1"/>
    </source>
</evidence>
<gene>
    <name evidence="1" type="ORF">EDM57_02830</name>
</gene>
<protein>
    <submittedName>
        <fullName evidence="1">Uncharacterized protein</fullName>
    </submittedName>
</protein>
<proteinExistence type="predicted"/>
<reference evidence="1 2" key="1">
    <citation type="submission" date="2018-10" db="EMBL/GenBank/DDBJ databases">
        <title>Phylogenomics of Brevibacillus.</title>
        <authorList>
            <person name="Dunlap C."/>
        </authorList>
    </citation>
    <scope>NUCLEOTIDE SEQUENCE [LARGE SCALE GENOMIC DNA]</scope>
    <source>
        <strain evidence="1 2">DSM 100115</strain>
    </source>
</reference>
<dbReference type="RefSeq" id="WP_122903256.1">
    <property type="nucleotide sequence ID" value="NZ_RHHS01000010.1"/>
</dbReference>
<dbReference type="OrthoDB" id="10013005at2"/>